<dbReference type="STRING" id="1408657.A0A0W4ZPY3"/>
<evidence type="ECO:0000313" key="8">
    <source>
        <dbReference type="Proteomes" id="UP000053447"/>
    </source>
</evidence>
<dbReference type="Proteomes" id="UP000053447">
    <property type="component" value="Unassembled WGS sequence"/>
</dbReference>
<dbReference type="GO" id="GO:0005524">
    <property type="term" value="F:ATP binding"/>
    <property type="evidence" value="ECO:0007669"/>
    <property type="project" value="UniProtKB-UniRule"/>
</dbReference>
<dbReference type="GO" id="GO:0008017">
    <property type="term" value="F:microtubule binding"/>
    <property type="evidence" value="ECO:0007669"/>
    <property type="project" value="InterPro"/>
</dbReference>
<dbReference type="GO" id="GO:0003777">
    <property type="term" value="F:microtubule motor activity"/>
    <property type="evidence" value="ECO:0007669"/>
    <property type="project" value="InterPro"/>
</dbReference>
<keyword evidence="8" id="KW-1185">Reference proteome</keyword>
<dbReference type="VEuPathDB" id="FungiDB:T551_01717"/>
<gene>
    <name evidence="7" type="ORF">T551_01717</name>
</gene>
<feature type="domain" description="Kinesin motor" evidence="6">
    <location>
        <begin position="13"/>
        <end position="365"/>
    </location>
</feature>
<keyword evidence="2 3" id="KW-0067">ATP-binding</keyword>
<dbReference type="InterPro" id="IPR027417">
    <property type="entry name" value="P-loop_NTPase"/>
</dbReference>
<dbReference type="Pfam" id="PF00225">
    <property type="entry name" value="Kinesin"/>
    <property type="match status" value="1"/>
</dbReference>
<dbReference type="OrthoDB" id="3176171at2759"/>
<protein>
    <recommendedName>
        <fullName evidence="4">Kinesin-like protein</fullName>
    </recommendedName>
</protein>
<dbReference type="GO" id="GO:0005874">
    <property type="term" value="C:microtubule"/>
    <property type="evidence" value="ECO:0007669"/>
    <property type="project" value="UniProtKB-KW"/>
</dbReference>
<evidence type="ECO:0000256" key="1">
    <source>
        <dbReference type="ARBA" id="ARBA00022741"/>
    </source>
</evidence>
<dbReference type="PRINTS" id="PR00380">
    <property type="entry name" value="KINESINHEAVY"/>
</dbReference>
<evidence type="ECO:0000256" key="4">
    <source>
        <dbReference type="RuleBase" id="RU000394"/>
    </source>
</evidence>
<evidence type="ECO:0000259" key="6">
    <source>
        <dbReference type="PROSITE" id="PS50067"/>
    </source>
</evidence>
<accession>A0A0W4ZPY3</accession>
<keyword evidence="4" id="KW-0493">Microtubule</keyword>
<evidence type="ECO:0000256" key="5">
    <source>
        <dbReference type="SAM" id="Coils"/>
    </source>
</evidence>
<proteinExistence type="inferred from homology"/>
<feature type="binding site" evidence="3">
    <location>
        <begin position="118"/>
        <end position="125"/>
    </location>
    <ligand>
        <name>ATP</name>
        <dbReference type="ChEBI" id="CHEBI:30616"/>
    </ligand>
</feature>
<keyword evidence="5" id="KW-0175">Coiled coil</keyword>
<evidence type="ECO:0000256" key="2">
    <source>
        <dbReference type="ARBA" id="ARBA00022840"/>
    </source>
</evidence>
<dbReference type="SUPFAM" id="SSF52540">
    <property type="entry name" value="P-loop containing nucleoside triphosphate hydrolases"/>
    <property type="match status" value="1"/>
</dbReference>
<dbReference type="InterPro" id="IPR036961">
    <property type="entry name" value="Kinesin_motor_dom_sf"/>
</dbReference>
<reference evidence="8" key="1">
    <citation type="journal article" date="2016" name="Nat. Commun.">
        <title>Genome analysis of three Pneumocystis species reveals adaptation mechanisms to life exclusively in mammalian hosts.</title>
        <authorList>
            <person name="Ma L."/>
            <person name="Chen Z."/>
            <person name="Huang D.W."/>
            <person name="Kutty G."/>
            <person name="Ishihara M."/>
            <person name="Wang H."/>
            <person name="Abouelleil A."/>
            <person name="Bishop L."/>
            <person name="Davey E."/>
            <person name="Deng R."/>
            <person name="Deng X."/>
            <person name="Fan L."/>
            <person name="Fantoni G."/>
            <person name="Fitzgerald M."/>
            <person name="Gogineni E."/>
            <person name="Goldberg J.M."/>
            <person name="Handley G."/>
            <person name="Hu X."/>
            <person name="Huber C."/>
            <person name="Jiao X."/>
            <person name="Jones K."/>
            <person name="Levin J.Z."/>
            <person name="Liu Y."/>
            <person name="Macdonald P."/>
            <person name="Melnikov A."/>
            <person name="Raley C."/>
            <person name="Sassi M."/>
            <person name="Sherman B.T."/>
            <person name="Song X."/>
            <person name="Sykes S."/>
            <person name="Tran B."/>
            <person name="Walsh L."/>
            <person name="Xia Y."/>
            <person name="Yang J."/>
            <person name="Young S."/>
            <person name="Zeng Q."/>
            <person name="Zheng X."/>
            <person name="Stephens R."/>
            <person name="Nusbaum C."/>
            <person name="Birren B.W."/>
            <person name="Azadi P."/>
            <person name="Lempicki R.A."/>
            <person name="Cuomo C.A."/>
            <person name="Kovacs J.A."/>
        </authorList>
    </citation>
    <scope>NUCLEOTIDE SEQUENCE [LARGE SCALE GENOMIC DNA]</scope>
    <source>
        <strain evidence="8">RU7</strain>
    </source>
</reference>
<dbReference type="GeneID" id="28940235"/>
<dbReference type="AlphaFoldDB" id="A0A0W4ZPY3"/>
<keyword evidence="1 3" id="KW-0547">Nucleotide-binding</keyword>
<dbReference type="InterPro" id="IPR001752">
    <property type="entry name" value="Kinesin_motor_dom"/>
</dbReference>
<keyword evidence="3 4" id="KW-0505">Motor protein</keyword>
<comment type="similarity">
    <text evidence="3 4">Belongs to the TRAFAC class myosin-kinesin ATPase superfamily. Kinesin family.</text>
</comment>
<dbReference type="RefSeq" id="XP_018229725.1">
    <property type="nucleotide sequence ID" value="XM_018373980.1"/>
</dbReference>
<dbReference type="SMART" id="SM00129">
    <property type="entry name" value="KISc"/>
    <property type="match status" value="1"/>
</dbReference>
<dbReference type="PROSITE" id="PS00411">
    <property type="entry name" value="KINESIN_MOTOR_1"/>
    <property type="match status" value="1"/>
</dbReference>
<dbReference type="PROSITE" id="PS50067">
    <property type="entry name" value="KINESIN_MOTOR_2"/>
    <property type="match status" value="1"/>
</dbReference>
<dbReference type="Gene3D" id="3.40.850.10">
    <property type="entry name" value="Kinesin motor domain"/>
    <property type="match status" value="1"/>
</dbReference>
<dbReference type="PANTHER" id="PTHR47117">
    <property type="entry name" value="STAR-RELATED LIPID TRANSFER PROTEIN 9"/>
    <property type="match status" value="1"/>
</dbReference>
<organism evidence="7 8">
    <name type="scientific">Pneumocystis jirovecii (strain RU7)</name>
    <name type="common">Human pneumocystis pneumonia agent</name>
    <dbReference type="NCBI Taxonomy" id="1408657"/>
    <lineage>
        <taxon>Eukaryota</taxon>
        <taxon>Fungi</taxon>
        <taxon>Dikarya</taxon>
        <taxon>Ascomycota</taxon>
        <taxon>Taphrinomycotina</taxon>
        <taxon>Pneumocystomycetes</taxon>
        <taxon>Pneumocystaceae</taxon>
        <taxon>Pneumocystis</taxon>
    </lineage>
</organism>
<dbReference type="InterPro" id="IPR019821">
    <property type="entry name" value="Kinesin_motor_CS"/>
</dbReference>
<comment type="caution">
    <text evidence="7">The sequence shown here is derived from an EMBL/GenBank/DDBJ whole genome shotgun (WGS) entry which is preliminary data.</text>
</comment>
<evidence type="ECO:0000256" key="3">
    <source>
        <dbReference type="PROSITE-ProRule" id="PRU00283"/>
    </source>
</evidence>
<feature type="coiled-coil region" evidence="5">
    <location>
        <begin position="382"/>
        <end position="444"/>
    </location>
</feature>
<evidence type="ECO:0000313" key="7">
    <source>
        <dbReference type="EMBL" id="KTW30434.1"/>
    </source>
</evidence>
<name>A0A0W4ZPY3_PNEJ7</name>
<sequence>MKKNSSDILRSNSVKVVVRVRPLNEREIARGAKCLVSVDTTDGQTLIVKSPDDADSGNFKVLRRRIPEFRTFSFDKCLWSVDKTDRHFSGQDALYNYLGKEFVFHSLEGYNTCIFAYGQTGSGKTYSMIGSLNDPGLMPLTCKYLFDQIAKRSKMDICFTVTVSYYEIYNEVAMDLLRARDVNQRSVALKVRESPIDGPYLENLSEFQVTSLDDVLAFIRVGNNARITASTRMNDTSSRSHAIFTIKIKQVYLDKNSKRTVEKISRFRLVDLAGSERAYATGSTGSRLKEGASINKSLTSLGRVITYLSEGKPESIIPYRDSVLTFLLSDSLGGNSKTAMVACISPSDYDESLSTLRYATAAKHIHTNAIVNETRERKFLCNADIEKELDDMTRLLAEVQAEKNALEGHKYESIKLRFTINSLKDVYETRILSLEKENEALRTHLRLAIDSIRNPISFPETTEFESGINSDVLREYDCIDDDFEILQHDIDSLKFDLIELGHEINW</sequence>
<dbReference type="GO" id="GO:0007018">
    <property type="term" value="P:microtubule-based movement"/>
    <property type="evidence" value="ECO:0007669"/>
    <property type="project" value="InterPro"/>
</dbReference>
<dbReference type="EMBL" id="LFWA01000007">
    <property type="protein sequence ID" value="KTW30434.1"/>
    <property type="molecule type" value="Genomic_DNA"/>
</dbReference>
<dbReference type="eggNOG" id="KOG0245">
    <property type="taxonomic scope" value="Eukaryota"/>
</dbReference>